<dbReference type="Gene3D" id="3.30.1440.10">
    <property type="match status" value="1"/>
</dbReference>
<dbReference type="SUPFAM" id="SSF55282">
    <property type="entry name" value="RL5-like"/>
    <property type="match status" value="1"/>
</dbReference>
<reference evidence="2" key="1">
    <citation type="journal article" date="2014" name="Genome Biol. Evol.">
        <title>Pangenome evidence for extensive interdomain horizontal transfer affecting lineage core and shell genes in uncultured planktonic thaumarchaeota and euryarchaeota.</title>
        <authorList>
            <person name="Deschamps P."/>
            <person name="Zivanovic Y."/>
            <person name="Moreira D."/>
            <person name="Rodriguez-Valera F."/>
            <person name="Lopez-Garcia P."/>
        </authorList>
    </citation>
    <scope>NUCLEOTIDE SEQUENCE</scope>
</reference>
<feature type="region of interest" description="Disordered" evidence="1">
    <location>
        <begin position="158"/>
        <end position="187"/>
    </location>
</feature>
<dbReference type="InterPro" id="IPR002739">
    <property type="entry name" value="PAB1135-like"/>
</dbReference>
<evidence type="ECO:0000256" key="1">
    <source>
        <dbReference type="SAM" id="MobiDB-lite"/>
    </source>
</evidence>
<dbReference type="AlphaFoldDB" id="A0A075GGG7"/>
<dbReference type="Pfam" id="PF01877">
    <property type="entry name" value="RNA_binding"/>
    <property type="match status" value="1"/>
</dbReference>
<proteinExistence type="predicted"/>
<name>A0A075GGG7_9EURY</name>
<accession>A0A075GGG7</accession>
<evidence type="ECO:0000313" key="2">
    <source>
        <dbReference type="EMBL" id="AIF00738.1"/>
    </source>
</evidence>
<organism evidence="2">
    <name type="scientific">uncultured marine group II/III euryarchaeote KM3_137_F02</name>
    <dbReference type="NCBI Taxonomy" id="1457868"/>
    <lineage>
        <taxon>Archaea</taxon>
        <taxon>Methanobacteriati</taxon>
        <taxon>Methanobacteriota</taxon>
        <taxon>environmental samples</taxon>
    </lineage>
</organism>
<protein>
    <recommendedName>
        <fullName evidence="3">Exosome subunit</fullName>
    </recommendedName>
</protein>
<dbReference type="EMBL" id="KF900600">
    <property type="protein sequence ID" value="AIF00738.1"/>
    <property type="molecule type" value="Genomic_DNA"/>
</dbReference>
<sequence length="187" mass="21120">MVTHRNHDPSPGGDAMEPDITVSTTVLPHEDAARVIEAVRGVFPQWECDFETQEREFPIEDSSYRLTGRAASLDHVLDQAEKNRILDTAFDAMTQDLEGDTTTFSLSRQAAFVGKVAFVVDERPFGGIMDVNLSGEELGLWLEQQTWHEGRHSIPRSAGDDLKMHDDGMPTEWFDNRGRRTMNEDQD</sequence>
<evidence type="ECO:0008006" key="3">
    <source>
        <dbReference type="Google" id="ProtNLM"/>
    </source>
</evidence>
<dbReference type="PANTHER" id="PTHR39652">
    <property type="entry name" value="UPF0201 PROTEIN TK1335"/>
    <property type="match status" value="1"/>
</dbReference>
<dbReference type="InterPro" id="IPR022803">
    <property type="entry name" value="Ribosomal_uL5_dom_sf"/>
</dbReference>
<dbReference type="PANTHER" id="PTHR39652:SF1">
    <property type="entry name" value="UPF0201 PROTEIN TK1335"/>
    <property type="match status" value="1"/>
</dbReference>